<evidence type="ECO:0000313" key="1">
    <source>
        <dbReference type="Ensembl" id="ENSECAP00000062609.1"/>
    </source>
</evidence>
<keyword evidence="2" id="KW-1185">Reference proteome</keyword>
<name>A0A9L0RF72_HORSE</name>
<dbReference type="Proteomes" id="UP000002281">
    <property type="component" value="Chromosome 1"/>
</dbReference>
<protein>
    <submittedName>
        <fullName evidence="1">Peroxisomal biosis factor 11 alpha</fullName>
    </submittedName>
</protein>
<evidence type="ECO:0000313" key="2">
    <source>
        <dbReference type="Proteomes" id="UP000002281"/>
    </source>
</evidence>
<reference evidence="1" key="3">
    <citation type="submission" date="2025-09" db="UniProtKB">
        <authorList>
            <consortium name="Ensembl"/>
        </authorList>
    </citation>
    <scope>IDENTIFICATION</scope>
    <source>
        <strain evidence="1">Thoroughbred</strain>
    </source>
</reference>
<sequence length="39" mass="4500">MDAFTRFSNQTQGRDRLFRVQTGQRGTRCAGNSAEHSRR</sequence>
<organism evidence="1 2">
    <name type="scientific">Equus caballus</name>
    <name type="common">Horse</name>
    <dbReference type="NCBI Taxonomy" id="9796"/>
    <lineage>
        <taxon>Eukaryota</taxon>
        <taxon>Metazoa</taxon>
        <taxon>Chordata</taxon>
        <taxon>Craniata</taxon>
        <taxon>Vertebrata</taxon>
        <taxon>Euteleostomi</taxon>
        <taxon>Mammalia</taxon>
        <taxon>Eutheria</taxon>
        <taxon>Laurasiatheria</taxon>
        <taxon>Perissodactyla</taxon>
        <taxon>Equidae</taxon>
        <taxon>Equus</taxon>
    </lineage>
</organism>
<dbReference type="Ensembl" id="ENSECAT00000091796.1">
    <property type="protein sequence ID" value="ENSECAP00000062609.1"/>
    <property type="gene ID" value="ENSECAG00000010027.4"/>
</dbReference>
<reference evidence="1 2" key="1">
    <citation type="journal article" date="2009" name="Science">
        <title>Genome sequence, comparative analysis, and population genetics of the domestic horse.</title>
        <authorList>
            <consortium name="Broad Institute Genome Sequencing Platform"/>
            <consortium name="Broad Institute Whole Genome Assembly Team"/>
            <person name="Wade C.M."/>
            <person name="Giulotto E."/>
            <person name="Sigurdsson S."/>
            <person name="Zoli M."/>
            <person name="Gnerre S."/>
            <person name="Imsland F."/>
            <person name="Lear T.L."/>
            <person name="Adelson D.L."/>
            <person name="Bailey E."/>
            <person name="Bellone R.R."/>
            <person name="Bloecker H."/>
            <person name="Distl O."/>
            <person name="Edgar R.C."/>
            <person name="Garber M."/>
            <person name="Leeb T."/>
            <person name="Mauceli E."/>
            <person name="MacLeod J.N."/>
            <person name="Penedo M.C.T."/>
            <person name="Raison J.M."/>
            <person name="Sharpe T."/>
            <person name="Vogel J."/>
            <person name="Andersson L."/>
            <person name="Antczak D.F."/>
            <person name="Biagi T."/>
            <person name="Binns M.M."/>
            <person name="Chowdhary B.P."/>
            <person name="Coleman S.J."/>
            <person name="Della Valle G."/>
            <person name="Fryc S."/>
            <person name="Guerin G."/>
            <person name="Hasegawa T."/>
            <person name="Hill E.W."/>
            <person name="Jurka J."/>
            <person name="Kiialainen A."/>
            <person name="Lindgren G."/>
            <person name="Liu J."/>
            <person name="Magnani E."/>
            <person name="Mickelson J.R."/>
            <person name="Murray J."/>
            <person name="Nergadze S.G."/>
            <person name="Onofrio R."/>
            <person name="Pedroni S."/>
            <person name="Piras M.F."/>
            <person name="Raudsepp T."/>
            <person name="Rocchi M."/>
            <person name="Roeed K.H."/>
            <person name="Ryder O.A."/>
            <person name="Searle S."/>
            <person name="Skow L."/>
            <person name="Swinburne J.E."/>
            <person name="Syvaenen A.C."/>
            <person name="Tozaki T."/>
            <person name="Valberg S.J."/>
            <person name="Vaudin M."/>
            <person name="White J.R."/>
            <person name="Zody M.C."/>
            <person name="Lander E.S."/>
            <person name="Lindblad-Toh K."/>
        </authorList>
    </citation>
    <scope>NUCLEOTIDE SEQUENCE [LARGE SCALE GENOMIC DNA]</scope>
    <source>
        <strain evidence="1 2">Thoroughbred</strain>
    </source>
</reference>
<accession>A0A9L0RF72</accession>
<proteinExistence type="predicted"/>
<reference evidence="1" key="2">
    <citation type="submission" date="2025-08" db="UniProtKB">
        <authorList>
            <consortium name="Ensembl"/>
        </authorList>
    </citation>
    <scope>IDENTIFICATION</scope>
    <source>
        <strain evidence="1">Thoroughbred</strain>
    </source>
</reference>
<dbReference type="GeneTree" id="ENSGT00390000014273"/>
<dbReference type="AlphaFoldDB" id="A0A9L0RF72"/>
<gene>
    <name evidence="1" type="primary">PEX11A</name>
</gene>